<proteinExistence type="predicted"/>
<comment type="caution">
    <text evidence="1">The sequence shown here is derived from an EMBL/GenBank/DDBJ whole genome shotgun (WGS) entry which is preliminary data.</text>
</comment>
<name>A0AAN7UVA1_9PEZI</name>
<sequence>MEFLGKLIPVADEIPVLIVKMDFFGRYEFLKCPASAEPSAFVEVSQALFCVVSSRSRESEID</sequence>
<organism evidence="1 2">
    <name type="scientific">Xylaria bambusicola</name>
    <dbReference type="NCBI Taxonomy" id="326684"/>
    <lineage>
        <taxon>Eukaryota</taxon>
        <taxon>Fungi</taxon>
        <taxon>Dikarya</taxon>
        <taxon>Ascomycota</taxon>
        <taxon>Pezizomycotina</taxon>
        <taxon>Sordariomycetes</taxon>
        <taxon>Xylariomycetidae</taxon>
        <taxon>Xylariales</taxon>
        <taxon>Xylariaceae</taxon>
        <taxon>Xylaria</taxon>
    </lineage>
</organism>
<evidence type="ECO:0000313" key="2">
    <source>
        <dbReference type="Proteomes" id="UP001305414"/>
    </source>
</evidence>
<dbReference type="Proteomes" id="UP001305414">
    <property type="component" value="Unassembled WGS sequence"/>
</dbReference>
<accession>A0AAN7UVA1</accession>
<dbReference type="AlphaFoldDB" id="A0AAN7UVA1"/>
<reference evidence="1 2" key="1">
    <citation type="submission" date="2023-10" db="EMBL/GenBank/DDBJ databases">
        <title>Draft genome sequence of Xylaria bambusicola isolate GMP-LS, the root and basal stem rot pathogen of sugarcane in Indonesia.</title>
        <authorList>
            <person name="Selvaraj P."/>
            <person name="Muralishankar V."/>
            <person name="Muruganantham S."/>
            <person name="Sp S."/>
            <person name="Haryani S."/>
            <person name="Lau K.J.X."/>
            <person name="Naqvi N.I."/>
        </authorList>
    </citation>
    <scope>NUCLEOTIDE SEQUENCE [LARGE SCALE GENOMIC DNA]</scope>
    <source>
        <strain evidence="1">GMP-LS</strain>
    </source>
</reference>
<gene>
    <name evidence="1" type="ORF">RRF57_010626</name>
</gene>
<keyword evidence="2" id="KW-1185">Reference proteome</keyword>
<protein>
    <submittedName>
        <fullName evidence="1">Uncharacterized protein</fullName>
    </submittedName>
</protein>
<dbReference type="EMBL" id="JAWHQM010000046">
    <property type="protein sequence ID" value="KAK5634914.1"/>
    <property type="molecule type" value="Genomic_DNA"/>
</dbReference>
<evidence type="ECO:0000313" key="1">
    <source>
        <dbReference type="EMBL" id="KAK5634914.1"/>
    </source>
</evidence>